<dbReference type="GO" id="GO:0005730">
    <property type="term" value="C:nucleolus"/>
    <property type="evidence" value="ECO:0007669"/>
    <property type="project" value="UniProtKB-SubCell"/>
</dbReference>
<feature type="compositionally biased region" description="Basic and acidic residues" evidence="8">
    <location>
        <begin position="226"/>
        <end position="237"/>
    </location>
</feature>
<comment type="subcellular location">
    <subcellularLocation>
        <location evidence="1">Nucleus</location>
        <location evidence="1">Nucleolus</location>
    </subcellularLocation>
</comment>
<sequence length="418" mass="46014">MGLLAESKSRGKINKDPNNTKWTRDTTTFGQKMLRAHGWQPGQFLGAQDAAHSGLHTAANASYIRVSVKDDVKGLGWSKSKEDEVTGLDVFSDLLSRLNGKSEESLEGERQARLIMKTNQYVEQKYGPMRFVRGGFLIGDSMKELMGEETPAEEASNATKKEKKSKKRKASDVEGADDDDESESKKEKRRRKEERRAKRAAAESTTDDGDDSARADEKTKKKSKKERTSPDTDDAKADKKRKSKDKKSSPEDSAADEPKKSKKDKKEKKEKKKRMKAEADESSEGSADDSAVPTGVSTPSGSGTGTSTPRGTRNFVRSRFIAAKRQAMLDTKALNQVRFHGDVLQDAVRSFADSISDLHGQDIEAGNNAHTHRILSIDLANSGKGVALVSVVRVMSDWRPAVVIVVVRVDTKSLKIEA</sequence>
<feature type="compositionally biased region" description="Low complexity" evidence="8">
    <location>
        <begin position="288"/>
        <end position="312"/>
    </location>
</feature>
<dbReference type="PANTHER" id="PTHR23149">
    <property type="entry name" value="G PATCH DOMAIN CONTAINING PROTEIN"/>
    <property type="match status" value="1"/>
</dbReference>
<evidence type="ECO:0000256" key="6">
    <source>
        <dbReference type="ARBA" id="ARBA00041961"/>
    </source>
</evidence>
<feature type="compositionally biased region" description="Basic residues" evidence="8">
    <location>
        <begin position="260"/>
        <end position="275"/>
    </location>
</feature>
<evidence type="ECO:0000259" key="9">
    <source>
        <dbReference type="PROSITE" id="PS50174"/>
    </source>
</evidence>
<dbReference type="SMART" id="SM00443">
    <property type="entry name" value="G_patch"/>
    <property type="match status" value="1"/>
</dbReference>
<dbReference type="InterPro" id="IPR050656">
    <property type="entry name" value="PINX1"/>
</dbReference>
<keyword evidence="2" id="KW-0690">Ribosome biogenesis</keyword>
<accession>A0A2U3DVM6</accession>
<evidence type="ECO:0000256" key="1">
    <source>
        <dbReference type="ARBA" id="ARBA00004604"/>
    </source>
</evidence>
<dbReference type="GO" id="GO:0006364">
    <property type="term" value="P:rRNA processing"/>
    <property type="evidence" value="ECO:0007669"/>
    <property type="project" value="UniProtKB-KW"/>
</dbReference>
<gene>
    <name evidence="10" type="ORF">PCL_05249</name>
</gene>
<comment type="similarity">
    <text evidence="5">Belongs to the PINX1 family.</text>
</comment>
<feature type="region of interest" description="Disordered" evidence="8">
    <location>
        <begin position="147"/>
        <end position="312"/>
    </location>
</feature>
<feature type="domain" description="G-patch" evidence="9">
    <location>
        <begin position="26"/>
        <end position="80"/>
    </location>
</feature>
<evidence type="ECO:0000313" key="11">
    <source>
        <dbReference type="Proteomes" id="UP000245956"/>
    </source>
</evidence>
<evidence type="ECO:0000256" key="7">
    <source>
        <dbReference type="ARBA" id="ARBA00043878"/>
    </source>
</evidence>
<dbReference type="PROSITE" id="PS50174">
    <property type="entry name" value="G_PATCH"/>
    <property type="match status" value="1"/>
</dbReference>
<evidence type="ECO:0000313" key="10">
    <source>
        <dbReference type="EMBL" id="PWI66284.1"/>
    </source>
</evidence>
<comment type="function">
    <text evidence="7">Involved in rRNA-processing at A0, A1 and A2 sites and negatively regulates telomerase.</text>
</comment>
<dbReference type="PANTHER" id="PTHR23149:SF31">
    <property type="entry name" value="PROTEIN PXR1"/>
    <property type="match status" value="1"/>
</dbReference>
<comment type="caution">
    <text evidence="10">The sequence shown here is derived from an EMBL/GenBank/DDBJ whole genome shotgun (WGS) entry which is preliminary data.</text>
</comment>
<keyword evidence="3" id="KW-0698">rRNA processing</keyword>
<dbReference type="GO" id="GO:0003676">
    <property type="term" value="F:nucleic acid binding"/>
    <property type="evidence" value="ECO:0007669"/>
    <property type="project" value="InterPro"/>
</dbReference>
<protein>
    <recommendedName>
        <fullName evidence="6">PinX1-related protein 1</fullName>
    </recommendedName>
</protein>
<evidence type="ECO:0000256" key="5">
    <source>
        <dbReference type="ARBA" id="ARBA00038007"/>
    </source>
</evidence>
<dbReference type="AlphaFoldDB" id="A0A2U3DVM6"/>
<evidence type="ECO:0000256" key="4">
    <source>
        <dbReference type="ARBA" id="ARBA00023242"/>
    </source>
</evidence>
<dbReference type="Pfam" id="PF01585">
    <property type="entry name" value="G-patch"/>
    <property type="match status" value="1"/>
</dbReference>
<feature type="compositionally biased region" description="Basic residues" evidence="8">
    <location>
        <begin position="187"/>
        <end position="199"/>
    </location>
</feature>
<reference evidence="10 11" key="1">
    <citation type="journal article" date="2016" name="Front. Microbiol.">
        <title>Genome and transcriptome sequences reveal the specific parasitism of the nematophagous Purpureocillium lilacinum 36-1.</title>
        <authorList>
            <person name="Xie J."/>
            <person name="Li S."/>
            <person name="Mo C."/>
            <person name="Xiao X."/>
            <person name="Peng D."/>
            <person name="Wang G."/>
            <person name="Xiao Y."/>
        </authorList>
    </citation>
    <scope>NUCLEOTIDE SEQUENCE [LARGE SCALE GENOMIC DNA]</scope>
    <source>
        <strain evidence="10 11">36-1</strain>
    </source>
</reference>
<evidence type="ECO:0000256" key="8">
    <source>
        <dbReference type="SAM" id="MobiDB-lite"/>
    </source>
</evidence>
<evidence type="ECO:0000256" key="2">
    <source>
        <dbReference type="ARBA" id="ARBA00022517"/>
    </source>
</evidence>
<organism evidence="10 11">
    <name type="scientific">Purpureocillium lilacinum</name>
    <name type="common">Paecilomyces lilacinus</name>
    <dbReference type="NCBI Taxonomy" id="33203"/>
    <lineage>
        <taxon>Eukaryota</taxon>
        <taxon>Fungi</taxon>
        <taxon>Dikarya</taxon>
        <taxon>Ascomycota</taxon>
        <taxon>Pezizomycotina</taxon>
        <taxon>Sordariomycetes</taxon>
        <taxon>Hypocreomycetidae</taxon>
        <taxon>Hypocreales</taxon>
        <taxon>Ophiocordycipitaceae</taxon>
        <taxon>Purpureocillium</taxon>
    </lineage>
</organism>
<dbReference type="InterPro" id="IPR000467">
    <property type="entry name" value="G_patch_dom"/>
</dbReference>
<evidence type="ECO:0000256" key="3">
    <source>
        <dbReference type="ARBA" id="ARBA00022552"/>
    </source>
</evidence>
<proteinExistence type="inferred from homology"/>
<dbReference type="Proteomes" id="UP000245956">
    <property type="component" value="Unassembled WGS sequence"/>
</dbReference>
<keyword evidence="4" id="KW-0539">Nucleus</keyword>
<feature type="region of interest" description="Disordered" evidence="8">
    <location>
        <begin position="1"/>
        <end position="24"/>
    </location>
</feature>
<dbReference type="EMBL" id="LCWV01000026">
    <property type="protein sequence ID" value="PWI66284.1"/>
    <property type="molecule type" value="Genomic_DNA"/>
</dbReference>
<name>A0A2U3DVM6_PURLI</name>